<dbReference type="Pfam" id="PF00082">
    <property type="entry name" value="Peptidase_S8"/>
    <property type="match status" value="1"/>
</dbReference>
<organism evidence="3 4">
    <name type="scientific">Adhaeretor mobilis</name>
    <dbReference type="NCBI Taxonomy" id="1930276"/>
    <lineage>
        <taxon>Bacteria</taxon>
        <taxon>Pseudomonadati</taxon>
        <taxon>Planctomycetota</taxon>
        <taxon>Planctomycetia</taxon>
        <taxon>Pirellulales</taxon>
        <taxon>Lacipirellulaceae</taxon>
        <taxon>Adhaeretor</taxon>
    </lineage>
</organism>
<evidence type="ECO:0000313" key="4">
    <source>
        <dbReference type="Proteomes" id="UP000319852"/>
    </source>
</evidence>
<feature type="domain" description="Ice-binding protein C-terminal" evidence="2">
    <location>
        <begin position="474"/>
        <end position="495"/>
    </location>
</feature>
<dbReference type="RefSeq" id="WP_218932205.1">
    <property type="nucleotide sequence ID" value="NZ_CP036263.1"/>
</dbReference>
<dbReference type="KEGG" id="amob:HG15A2_49670"/>
<gene>
    <name evidence="3" type="ORF">HG15A2_49670</name>
</gene>
<dbReference type="AlphaFoldDB" id="A0A517N3A1"/>
<proteinExistence type="predicted"/>
<name>A0A517N3A1_9BACT</name>
<evidence type="ECO:0000259" key="2">
    <source>
        <dbReference type="Pfam" id="PF07589"/>
    </source>
</evidence>
<sequence>MSFVPTADATYRDLIGFPELEAQLGASIPTGAGIEVQQAEAPATNGGYRPDDANSDFTTPPKTITNVTLLTSGTGANANVSGHATNVARNFYGNNTSISPDVNQIGVFHSEDWMAGGMLNTGVMSAGNHVLPETTSARVSNHSWVGLRLNDTNYDAAETLEVLQRTDFVVEEDDLLVVAGVTPFPSNGNINADRPLLKYAFNEISVGLTSGASFPGTRNLSGIYVAGRTGPDIVAPGFVPDNSFAASSFATPMVSASVALLLETGQDGSLSNGMITNRTRVINHAETSEVIKAVLMAGADRKIDNARGDDLTDYVVDTTNNLDIQYGAGQVNIFNSYNILAGGEQDSAEDGGALPISDRGWDYDDSFGGSGGSNSTGTYRFTAGNDDNKIQSTLVWNADIGISGATITADVEDFNLELFDVTISTMVDSSTSVIHNTENISFDGLEAGHLYELRVSSASLADWDYALAWQITGVPEPSTALLAACGLAAISIRRRR</sequence>
<feature type="domain" description="Peptidase S8/S53" evidence="1">
    <location>
        <begin position="77"/>
        <end position="309"/>
    </location>
</feature>
<dbReference type="InterPro" id="IPR036852">
    <property type="entry name" value="Peptidase_S8/S53_dom_sf"/>
</dbReference>
<dbReference type="SUPFAM" id="SSF52743">
    <property type="entry name" value="Subtilisin-like"/>
    <property type="match status" value="1"/>
</dbReference>
<dbReference type="EMBL" id="CP036263">
    <property type="protein sequence ID" value="QDT01620.1"/>
    <property type="molecule type" value="Genomic_DNA"/>
</dbReference>
<dbReference type="InterPro" id="IPR013424">
    <property type="entry name" value="Ice-binding_C"/>
</dbReference>
<evidence type="ECO:0000313" key="3">
    <source>
        <dbReference type="EMBL" id="QDT01620.1"/>
    </source>
</evidence>
<dbReference type="Gene3D" id="3.40.50.200">
    <property type="entry name" value="Peptidase S8/S53 domain"/>
    <property type="match status" value="1"/>
</dbReference>
<accession>A0A517N3A1</accession>
<dbReference type="Gene3D" id="2.60.120.380">
    <property type="match status" value="1"/>
</dbReference>
<keyword evidence="4" id="KW-1185">Reference proteome</keyword>
<dbReference type="InterPro" id="IPR000209">
    <property type="entry name" value="Peptidase_S8/S53_dom"/>
</dbReference>
<reference evidence="3 4" key="1">
    <citation type="submission" date="2019-02" db="EMBL/GenBank/DDBJ databases">
        <title>Deep-cultivation of Planctomycetes and their phenomic and genomic characterization uncovers novel biology.</title>
        <authorList>
            <person name="Wiegand S."/>
            <person name="Jogler M."/>
            <person name="Boedeker C."/>
            <person name="Pinto D."/>
            <person name="Vollmers J."/>
            <person name="Rivas-Marin E."/>
            <person name="Kohn T."/>
            <person name="Peeters S.H."/>
            <person name="Heuer A."/>
            <person name="Rast P."/>
            <person name="Oberbeckmann S."/>
            <person name="Bunk B."/>
            <person name="Jeske O."/>
            <person name="Meyerdierks A."/>
            <person name="Storesund J.E."/>
            <person name="Kallscheuer N."/>
            <person name="Luecker S."/>
            <person name="Lage O.M."/>
            <person name="Pohl T."/>
            <person name="Merkel B.J."/>
            <person name="Hornburger P."/>
            <person name="Mueller R.-W."/>
            <person name="Bruemmer F."/>
            <person name="Labrenz M."/>
            <person name="Spormann A.M."/>
            <person name="Op den Camp H."/>
            <person name="Overmann J."/>
            <person name="Amann R."/>
            <person name="Jetten M.S.M."/>
            <person name="Mascher T."/>
            <person name="Medema M.H."/>
            <person name="Devos D.P."/>
            <person name="Kaster A.-K."/>
            <person name="Ovreas L."/>
            <person name="Rohde M."/>
            <person name="Galperin M.Y."/>
            <person name="Jogler C."/>
        </authorList>
    </citation>
    <scope>NUCLEOTIDE SEQUENCE [LARGE SCALE GENOMIC DNA]</scope>
    <source>
        <strain evidence="3 4">HG15A2</strain>
    </source>
</reference>
<dbReference type="Pfam" id="PF07589">
    <property type="entry name" value="PEP-CTERM"/>
    <property type="match status" value="1"/>
</dbReference>
<dbReference type="GO" id="GO:0006508">
    <property type="term" value="P:proteolysis"/>
    <property type="evidence" value="ECO:0007669"/>
    <property type="project" value="InterPro"/>
</dbReference>
<protein>
    <submittedName>
        <fullName evidence="3">Uncharacterized protein</fullName>
    </submittedName>
</protein>
<evidence type="ECO:0000259" key="1">
    <source>
        <dbReference type="Pfam" id="PF00082"/>
    </source>
</evidence>
<dbReference type="Proteomes" id="UP000319852">
    <property type="component" value="Chromosome"/>
</dbReference>
<dbReference type="GO" id="GO:0004252">
    <property type="term" value="F:serine-type endopeptidase activity"/>
    <property type="evidence" value="ECO:0007669"/>
    <property type="project" value="InterPro"/>
</dbReference>